<evidence type="ECO:0000313" key="2">
    <source>
        <dbReference type="EMBL" id="PNX59703.1"/>
    </source>
</evidence>
<protein>
    <submittedName>
        <fullName evidence="2">Uncharacterized protein</fullName>
    </submittedName>
</protein>
<gene>
    <name evidence="2" type="ORF">L195_g059819</name>
</gene>
<dbReference type="EMBL" id="ASHM01133158">
    <property type="protein sequence ID" value="PNX59703.1"/>
    <property type="molecule type" value="Genomic_DNA"/>
</dbReference>
<reference evidence="2 3" key="2">
    <citation type="journal article" date="2017" name="Front. Plant Sci.">
        <title>Gene Classification and Mining of Molecular Markers Useful in Red Clover (Trifolium pratense) Breeding.</title>
        <authorList>
            <person name="Istvanek J."/>
            <person name="Dluhosova J."/>
            <person name="Dluhos P."/>
            <person name="Patkova L."/>
            <person name="Nedelnik J."/>
            <person name="Repkova J."/>
        </authorList>
    </citation>
    <scope>NUCLEOTIDE SEQUENCE [LARGE SCALE GENOMIC DNA]</scope>
    <source>
        <strain evidence="3">cv. Tatra</strain>
        <tissue evidence="2">Young leaves</tissue>
    </source>
</reference>
<dbReference type="AlphaFoldDB" id="A0A2K3K074"/>
<reference evidence="2 3" key="1">
    <citation type="journal article" date="2014" name="Am. J. Bot.">
        <title>Genome assembly and annotation for red clover (Trifolium pratense; Fabaceae).</title>
        <authorList>
            <person name="Istvanek J."/>
            <person name="Jaros M."/>
            <person name="Krenek A."/>
            <person name="Repkova J."/>
        </authorList>
    </citation>
    <scope>NUCLEOTIDE SEQUENCE [LARGE SCALE GENOMIC DNA]</scope>
    <source>
        <strain evidence="3">cv. Tatra</strain>
        <tissue evidence="2">Young leaves</tissue>
    </source>
</reference>
<name>A0A2K3K074_TRIPR</name>
<dbReference type="Proteomes" id="UP000236291">
    <property type="component" value="Unassembled WGS sequence"/>
</dbReference>
<evidence type="ECO:0000256" key="1">
    <source>
        <dbReference type="SAM" id="MobiDB-lite"/>
    </source>
</evidence>
<accession>A0A2K3K074</accession>
<sequence length="55" mass="6422">MASKRQRVDENSSLIMHKYEGDNDDSDHEQLLAGRNSRDVDVRRDCPYLDTVNKK</sequence>
<organism evidence="2 3">
    <name type="scientific">Trifolium pratense</name>
    <name type="common">Red clover</name>
    <dbReference type="NCBI Taxonomy" id="57577"/>
    <lineage>
        <taxon>Eukaryota</taxon>
        <taxon>Viridiplantae</taxon>
        <taxon>Streptophyta</taxon>
        <taxon>Embryophyta</taxon>
        <taxon>Tracheophyta</taxon>
        <taxon>Spermatophyta</taxon>
        <taxon>Magnoliopsida</taxon>
        <taxon>eudicotyledons</taxon>
        <taxon>Gunneridae</taxon>
        <taxon>Pentapetalae</taxon>
        <taxon>rosids</taxon>
        <taxon>fabids</taxon>
        <taxon>Fabales</taxon>
        <taxon>Fabaceae</taxon>
        <taxon>Papilionoideae</taxon>
        <taxon>50 kb inversion clade</taxon>
        <taxon>NPAAA clade</taxon>
        <taxon>Hologalegina</taxon>
        <taxon>IRL clade</taxon>
        <taxon>Trifolieae</taxon>
        <taxon>Trifolium</taxon>
    </lineage>
</organism>
<proteinExistence type="predicted"/>
<feature type="region of interest" description="Disordered" evidence="1">
    <location>
        <begin position="18"/>
        <end position="38"/>
    </location>
</feature>
<comment type="caution">
    <text evidence="2">The sequence shown here is derived from an EMBL/GenBank/DDBJ whole genome shotgun (WGS) entry which is preliminary data.</text>
</comment>
<evidence type="ECO:0000313" key="3">
    <source>
        <dbReference type="Proteomes" id="UP000236291"/>
    </source>
</evidence>
<feature type="non-terminal residue" evidence="2">
    <location>
        <position position="55"/>
    </location>
</feature>